<name>V7BEU7_PHAVU</name>
<dbReference type="InterPro" id="IPR044511">
    <property type="entry name" value="At1g03370/At5g50170-like"/>
</dbReference>
<dbReference type="EMBL" id="CM002294">
    <property type="protein sequence ID" value="ESW16090.1"/>
    <property type="molecule type" value="Genomic_DNA"/>
</dbReference>
<reference evidence="3" key="1">
    <citation type="journal article" date="2014" name="Nat. Genet.">
        <title>A reference genome for common bean and genome-wide analysis of dual domestications.</title>
        <authorList>
            <person name="Schmutz J."/>
            <person name="McClean P.E."/>
            <person name="Mamidi S."/>
            <person name="Wu G.A."/>
            <person name="Cannon S.B."/>
            <person name="Grimwood J."/>
            <person name="Jenkins J."/>
            <person name="Shu S."/>
            <person name="Song Q."/>
            <person name="Chavarro C."/>
            <person name="Torres-Torres M."/>
            <person name="Geffroy V."/>
            <person name="Moghaddam S.M."/>
            <person name="Gao D."/>
            <person name="Abernathy B."/>
            <person name="Barry K."/>
            <person name="Blair M."/>
            <person name="Brick M.A."/>
            <person name="Chovatia M."/>
            <person name="Gepts P."/>
            <person name="Goodstein D.M."/>
            <person name="Gonzales M."/>
            <person name="Hellsten U."/>
            <person name="Hyten D.L."/>
            <person name="Jia G."/>
            <person name="Kelly J.D."/>
            <person name="Kudrna D."/>
            <person name="Lee R."/>
            <person name="Richard M.M."/>
            <person name="Miklas P.N."/>
            <person name="Osorno J.M."/>
            <person name="Rodrigues J."/>
            <person name="Thareau V."/>
            <person name="Urrea C.A."/>
            <person name="Wang M."/>
            <person name="Yu Y."/>
            <person name="Zhang M."/>
            <person name="Wing R.A."/>
            <person name="Cregan P.B."/>
            <person name="Rokhsar D.S."/>
            <person name="Jackson S.A."/>
        </authorList>
    </citation>
    <scope>NUCLEOTIDE SEQUENCE [LARGE SCALE GENOMIC DNA]</scope>
    <source>
        <strain evidence="3">cv. G19833</strain>
    </source>
</reference>
<dbReference type="InterPro" id="IPR035892">
    <property type="entry name" value="C2_domain_sf"/>
</dbReference>
<protein>
    <recommendedName>
        <fullName evidence="1">C2 domain-containing protein</fullName>
    </recommendedName>
</protein>
<organism evidence="2 3">
    <name type="scientific">Phaseolus vulgaris</name>
    <name type="common">Kidney bean</name>
    <name type="synonym">French bean</name>
    <dbReference type="NCBI Taxonomy" id="3885"/>
    <lineage>
        <taxon>Eukaryota</taxon>
        <taxon>Viridiplantae</taxon>
        <taxon>Streptophyta</taxon>
        <taxon>Embryophyta</taxon>
        <taxon>Tracheophyta</taxon>
        <taxon>Spermatophyta</taxon>
        <taxon>Magnoliopsida</taxon>
        <taxon>eudicotyledons</taxon>
        <taxon>Gunneridae</taxon>
        <taxon>Pentapetalae</taxon>
        <taxon>rosids</taxon>
        <taxon>fabids</taxon>
        <taxon>Fabales</taxon>
        <taxon>Fabaceae</taxon>
        <taxon>Papilionoideae</taxon>
        <taxon>50 kb inversion clade</taxon>
        <taxon>NPAAA clade</taxon>
        <taxon>indigoferoid/millettioid clade</taxon>
        <taxon>Phaseoleae</taxon>
        <taxon>Phaseolus</taxon>
    </lineage>
</organism>
<dbReference type="Gramene" id="ESW16090">
    <property type="protein sequence ID" value="ESW16090"/>
    <property type="gene ID" value="PHAVU_007G128400g"/>
</dbReference>
<evidence type="ECO:0000313" key="3">
    <source>
        <dbReference type="Proteomes" id="UP000000226"/>
    </source>
</evidence>
<dbReference type="SUPFAM" id="SSF49562">
    <property type="entry name" value="C2 domain (Calcium/lipid-binding domain, CaLB)"/>
    <property type="match status" value="1"/>
</dbReference>
<dbReference type="InterPro" id="IPR000008">
    <property type="entry name" value="C2_dom"/>
</dbReference>
<evidence type="ECO:0000259" key="1">
    <source>
        <dbReference type="PROSITE" id="PS50004"/>
    </source>
</evidence>
<sequence>MIETGVDKVLSHVAKPESDWKLAMYGLSGPYVVFTCNGKIRTSSIKFQKSNPIWNEIFEFDVMDDPPSVMDVVVCEFDGPFNDSESMNSNEKVDEIKVKLDFDLIYSQ</sequence>
<dbReference type="CDD" id="cd00030">
    <property type="entry name" value="C2"/>
    <property type="match status" value="1"/>
</dbReference>
<dbReference type="Gene3D" id="2.60.40.150">
    <property type="entry name" value="C2 domain"/>
    <property type="match status" value="1"/>
</dbReference>
<accession>V7BEU7</accession>
<gene>
    <name evidence="2" type="ORF">PHAVU_007G128400g</name>
</gene>
<dbReference type="PANTHER" id="PTHR46296:SF6">
    <property type="entry name" value="C2 AND GRAM DOMAIN PLANT-LIKE PROTEIN"/>
    <property type="match status" value="1"/>
</dbReference>
<evidence type="ECO:0000313" key="2">
    <source>
        <dbReference type="EMBL" id="ESW16090.1"/>
    </source>
</evidence>
<feature type="domain" description="C2" evidence="1">
    <location>
        <begin position="1"/>
        <end position="108"/>
    </location>
</feature>
<dbReference type="SMR" id="V7BEU7"/>
<dbReference type="Pfam" id="PF00168">
    <property type="entry name" value="C2"/>
    <property type="match status" value="1"/>
</dbReference>
<dbReference type="STRING" id="3885.V7BEU7"/>
<dbReference type="OrthoDB" id="1745717at2759"/>
<proteinExistence type="predicted"/>
<dbReference type="Proteomes" id="UP000000226">
    <property type="component" value="Chromosome 7"/>
</dbReference>
<dbReference type="AlphaFoldDB" id="V7BEU7"/>
<dbReference type="PANTHER" id="PTHR46296">
    <property type="entry name" value="BNAA05G37250D PROTEIN"/>
    <property type="match status" value="1"/>
</dbReference>
<dbReference type="eggNOG" id="KOG1032">
    <property type="taxonomic scope" value="Eukaryota"/>
</dbReference>
<dbReference type="PROSITE" id="PS50004">
    <property type="entry name" value="C2"/>
    <property type="match status" value="1"/>
</dbReference>
<keyword evidence="3" id="KW-1185">Reference proteome</keyword>